<dbReference type="EMBL" id="BARV01029506">
    <property type="protein sequence ID" value="GAI45282.1"/>
    <property type="molecule type" value="Genomic_DNA"/>
</dbReference>
<accession>X1NMN2</accession>
<dbReference type="AlphaFoldDB" id="X1NMN2"/>
<reference evidence="1" key="1">
    <citation type="journal article" date="2014" name="Front. Microbiol.">
        <title>High frequency of phylogenetically diverse reductive dehalogenase-homologous genes in deep subseafloor sedimentary metagenomes.</title>
        <authorList>
            <person name="Kawai M."/>
            <person name="Futagami T."/>
            <person name="Toyoda A."/>
            <person name="Takaki Y."/>
            <person name="Nishi S."/>
            <person name="Hori S."/>
            <person name="Arai W."/>
            <person name="Tsubouchi T."/>
            <person name="Morono Y."/>
            <person name="Uchiyama I."/>
            <person name="Ito T."/>
            <person name="Fujiyama A."/>
            <person name="Inagaki F."/>
            <person name="Takami H."/>
        </authorList>
    </citation>
    <scope>NUCLEOTIDE SEQUENCE</scope>
    <source>
        <strain evidence="1">Expedition CK06-06</strain>
    </source>
</reference>
<name>X1NMN2_9ZZZZ</name>
<proteinExistence type="predicted"/>
<dbReference type="SUPFAM" id="SSF53335">
    <property type="entry name" value="S-adenosyl-L-methionine-dependent methyltransferases"/>
    <property type="match status" value="1"/>
</dbReference>
<dbReference type="InterPro" id="IPR029063">
    <property type="entry name" value="SAM-dependent_MTases_sf"/>
</dbReference>
<gene>
    <name evidence="1" type="ORF">S06H3_47040</name>
</gene>
<organism evidence="1">
    <name type="scientific">marine sediment metagenome</name>
    <dbReference type="NCBI Taxonomy" id="412755"/>
    <lineage>
        <taxon>unclassified sequences</taxon>
        <taxon>metagenomes</taxon>
        <taxon>ecological metagenomes</taxon>
    </lineage>
</organism>
<comment type="caution">
    <text evidence="1">The sequence shown here is derived from an EMBL/GenBank/DDBJ whole genome shotgun (WGS) entry which is preliminary data.</text>
</comment>
<feature type="non-terminal residue" evidence="1">
    <location>
        <position position="257"/>
    </location>
</feature>
<feature type="non-terminal residue" evidence="1">
    <location>
        <position position="1"/>
    </location>
</feature>
<protein>
    <submittedName>
        <fullName evidence="1">Uncharacterized protein</fullName>
    </submittedName>
</protein>
<evidence type="ECO:0000313" key="1">
    <source>
        <dbReference type="EMBL" id="GAI45282.1"/>
    </source>
</evidence>
<sequence length="257" mass="29711">PPYGAHIAYLDLGTMWHAWLGFEVTDVMRAREAIEGGEQQFDEKHYLDLLQKAFEQMFYALKDEAWLSLVFHHKETNLWYQIRDMLRYIGFKYVNTVAQPLARPTFHKLKHPLRVLGESLIVNFQKSAVRKISQPMSLPMANIIKNVAERVIYRDGGATTEEILREVVPDLFDNDLFFDAASKNIGDILAILESDFDLDDNNLWQIKAGSKVGNFIPPRERIRYYVIGYLRKKGKANFDSIVTTILPLLINGHQPTR</sequence>